<dbReference type="STRING" id="797299.HALLA_13790"/>
<dbReference type="RefSeq" id="WP_049952938.1">
    <property type="nucleotide sequence ID" value="NZ_CP007055.1"/>
</dbReference>
<dbReference type="KEGG" id="hlr:HALLA_13790"/>
<evidence type="ECO:0000313" key="2">
    <source>
        <dbReference type="Proteomes" id="UP000019024"/>
    </source>
</evidence>
<gene>
    <name evidence="1" type="ORF">HALLA_13790</name>
</gene>
<dbReference type="EMBL" id="CP007055">
    <property type="protein sequence ID" value="AHF99696.1"/>
    <property type="molecule type" value="Genomic_DNA"/>
</dbReference>
<dbReference type="eggNOG" id="arCOG07545">
    <property type="taxonomic scope" value="Archaea"/>
</dbReference>
<dbReference type="PATRIC" id="fig|797299.3.peg.1766"/>
<proteinExistence type="predicted"/>
<dbReference type="OrthoDB" id="185449at2157"/>
<evidence type="ECO:0000313" key="1">
    <source>
        <dbReference type="EMBL" id="AHF99696.1"/>
    </source>
</evidence>
<dbReference type="GeneID" id="25145503"/>
<organism evidence="1 2">
    <name type="scientific">Halostagnicola larsenii XH-48</name>
    <dbReference type="NCBI Taxonomy" id="797299"/>
    <lineage>
        <taxon>Archaea</taxon>
        <taxon>Methanobacteriati</taxon>
        <taxon>Methanobacteriota</taxon>
        <taxon>Stenosarchaea group</taxon>
        <taxon>Halobacteria</taxon>
        <taxon>Halobacteriales</taxon>
        <taxon>Natrialbaceae</taxon>
        <taxon>Halostagnicola</taxon>
    </lineage>
</organism>
<dbReference type="Pfam" id="PF20509">
    <property type="entry name" value="DUF6735"/>
    <property type="match status" value="2"/>
</dbReference>
<name>W0JQY8_9EURY</name>
<dbReference type="HOGENOM" id="CLU_108342_0_0_2"/>
<dbReference type="AlphaFoldDB" id="W0JQY8"/>
<dbReference type="Proteomes" id="UP000019024">
    <property type="component" value="Chromosome"/>
</dbReference>
<sequence length="182" mass="20614">MGHRALVAYRRPDHLFDLRYSHWGAANLELADRIDADSPLGSGTVDSDVLADSVALDRVLTNYLDPCTHEALYLVSTDFDIRSYRVCWLEWGDGREQGRGAIVEIGPDTSDRELSIWFRATKTVLADVIEMGALSRRAAQTYLEARVAEDKDGHVYTYRGTDATGEEEYVPTPDQWIDEEEW</sequence>
<dbReference type="InterPro" id="IPR046622">
    <property type="entry name" value="DUF6735"/>
</dbReference>
<reference evidence="1 2" key="1">
    <citation type="submission" date="2014-01" db="EMBL/GenBank/DDBJ databases">
        <authorList>
            <consortium name="DOE Joint Genome Institute"/>
            <person name="Anderson I."/>
            <person name="Huntemann M."/>
            <person name="Han J."/>
            <person name="Chen A."/>
            <person name="Kyrpides N."/>
            <person name="Mavromatis K."/>
            <person name="Markowitz V."/>
            <person name="Palaniappan K."/>
            <person name="Ivanova N."/>
            <person name="Schaumberg A."/>
            <person name="Pati A."/>
            <person name="Liolios K."/>
            <person name="Nordberg H.P."/>
            <person name="Cantor M.N."/>
            <person name="Hua S.X."/>
            <person name="Woyke T."/>
        </authorList>
    </citation>
    <scope>NUCLEOTIDE SEQUENCE [LARGE SCALE GENOMIC DNA]</scope>
    <source>
        <strain evidence="1 2">XH-48</strain>
    </source>
</reference>
<protein>
    <submittedName>
        <fullName evidence="1">Uncharacterized protein</fullName>
    </submittedName>
</protein>
<keyword evidence="2" id="KW-1185">Reference proteome</keyword>
<accession>W0JQY8</accession>